<evidence type="ECO:0000313" key="5">
    <source>
        <dbReference type="Proteomes" id="UP000803844"/>
    </source>
</evidence>
<dbReference type="GO" id="GO:0015969">
    <property type="term" value="P:guanosine tetraphosphate metabolic process"/>
    <property type="evidence" value="ECO:0007669"/>
    <property type="project" value="InterPro"/>
</dbReference>
<gene>
    <name evidence="4" type="ORF">M406DRAFT_66180</name>
</gene>
<dbReference type="GeneID" id="63842102"/>
<name>A0A9P4YAA2_CRYP1</name>
<dbReference type="OrthoDB" id="4719016at2759"/>
<dbReference type="Pfam" id="PF04607">
    <property type="entry name" value="RelA_SpoT"/>
    <property type="match status" value="1"/>
</dbReference>
<feature type="compositionally biased region" description="Basic and acidic residues" evidence="2">
    <location>
        <begin position="356"/>
        <end position="368"/>
    </location>
</feature>
<organism evidence="4 5">
    <name type="scientific">Cryphonectria parasitica (strain ATCC 38755 / EP155)</name>
    <dbReference type="NCBI Taxonomy" id="660469"/>
    <lineage>
        <taxon>Eukaryota</taxon>
        <taxon>Fungi</taxon>
        <taxon>Dikarya</taxon>
        <taxon>Ascomycota</taxon>
        <taxon>Pezizomycotina</taxon>
        <taxon>Sordariomycetes</taxon>
        <taxon>Sordariomycetidae</taxon>
        <taxon>Diaporthales</taxon>
        <taxon>Cryphonectriaceae</taxon>
        <taxon>Cryphonectria-Endothia species complex</taxon>
        <taxon>Cryphonectria</taxon>
    </lineage>
</organism>
<feature type="region of interest" description="Disordered" evidence="2">
    <location>
        <begin position="347"/>
        <end position="368"/>
    </location>
</feature>
<accession>A0A9P4YAA2</accession>
<evidence type="ECO:0000313" key="4">
    <source>
        <dbReference type="EMBL" id="KAF3769708.1"/>
    </source>
</evidence>
<dbReference type="InterPro" id="IPR043519">
    <property type="entry name" value="NT_sf"/>
</dbReference>
<feature type="domain" description="RelA/SpoT" evidence="3">
    <location>
        <begin position="50"/>
        <end position="218"/>
    </location>
</feature>
<dbReference type="PANTHER" id="PTHR41773:SF1">
    <property type="entry name" value="RELA_SPOT DOMAIN-CONTAINING PROTEIN"/>
    <property type="match status" value="1"/>
</dbReference>
<dbReference type="CDD" id="cd05399">
    <property type="entry name" value="NT_Rel-Spo_like"/>
    <property type="match status" value="1"/>
</dbReference>
<dbReference type="SUPFAM" id="SSF81301">
    <property type="entry name" value="Nucleotidyltransferase"/>
    <property type="match status" value="1"/>
</dbReference>
<protein>
    <recommendedName>
        <fullName evidence="3">RelA/SpoT domain-containing protein</fullName>
    </recommendedName>
</protein>
<dbReference type="Proteomes" id="UP000803844">
    <property type="component" value="Unassembled WGS sequence"/>
</dbReference>
<dbReference type="EMBL" id="MU032344">
    <property type="protein sequence ID" value="KAF3769708.1"/>
    <property type="molecule type" value="Genomic_DNA"/>
</dbReference>
<reference evidence="4" key="1">
    <citation type="journal article" date="2020" name="Phytopathology">
        <title>Genome sequence of the chestnut blight fungus Cryphonectria parasitica EP155: A fundamental resource for an archetypical invasive plant pathogen.</title>
        <authorList>
            <person name="Crouch J.A."/>
            <person name="Dawe A."/>
            <person name="Aerts A."/>
            <person name="Barry K."/>
            <person name="Churchill A.C.L."/>
            <person name="Grimwood J."/>
            <person name="Hillman B."/>
            <person name="Milgroom M.G."/>
            <person name="Pangilinan J."/>
            <person name="Smith M."/>
            <person name="Salamov A."/>
            <person name="Schmutz J."/>
            <person name="Yadav J."/>
            <person name="Grigoriev I.V."/>
            <person name="Nuss D."/>
        </authorList>
    </citation>
    <scope>NUCLEOTIDE SEQUENCE</scope>
    <source>
        <strain evidence="4">EP155</strain>
    </source>
</reference>
<dbReference type="InterPro" id="IPR007685">
    <property type="entry name" value="RelA_SpoT"/>
</dbReference>
<evidence type="ECO:0000256" key="1">
    <source>
        <dbReference type="SAM" id="Coils"/>
    </source>
</evidence>
<dbReference type="PANTHER" id="PTHR41773">
    <property type="entry name" value="GTP PYROPHOSPHATASE-RELATED"/>
    <property type="match status" value="1"/>
</dbReference>
<comment type="caution">
    <text evidence="4">The sequence shown here is derived from an EMBL/GenBank/DDBJ whole genome shotgun (WGS) entry which is preliminary data.</text>
</comment>
<dbReference type="Gene3D" id="3.30.460.10">
    <property type="entry name" value="Beta Polymerase, domain 2"/>
    <property type="match status" value="1"/>
</dbReference>
<proteinExistence type="predicted"/>
<dbReference type="RefSeq" id="XP_040780669.1">
    <property type="nucleotide sequence ID" value="XM_040924973.1"/>
</dbReference>
<evidence type="ECO:0000259" key="3">
    <source>
        <dbReference type="SMART" id="SM00954"/>
    </source>
</evidence>
<dbReference type="SMART" id="SM00954">
    <property type="entry name" value="RelA_SpoT"/>
    <property type="match status" value="1"/>
</dbReference>
<keyword evidence="5" id="KW-1185">Reference proteome</keyword>
<evidence type="ECO:0000256" key="2">
    <source>
        <dbReference type="SAM" id="MobiDB-lite"/>
    </source>
</evidence>
<feature type="coiled-coil region" evidence="1">
    <location>
        <begin position="58"/>
        <end position="88"/>
    </location>
</feature>
<sequence length="368" mass="42479">MGKEDEAFERLLVDFTKRRRKRMRSLEAHLNETKRILESEMDVQHTPISARLKDEDSALKTLRRRQEERKQLQELENLEWNMENKVAEASPFKSVDQMFGATHDLAGIRISVYFPDDVQKVVAFLLRRFGVRWPSQKGGLTDEFQKIRELRRITTGSAFESPFGGYKATHVVIKNPPDFDEHARGDPIIPIEVQIGSVIMHAWSDIEHDILYKPSDMGETSPDVVRMLNLMNGIVITGEVALQQLASVVATQTTRRAEDRTKKALGWEYMTPWLDKYFIDLKIDLPPGNQWRSTYCLFVILRATNQHTDGRLEELLEEMKPGSQEKLPVMILQHLGQDTYPFQDRPFAGKQNHGRSHSEREILGHVSC</sequence>
<dbReference type="AlphaFoldDB" id="A0A9P4YAA2"/>
<keyword evidence="1" id="KW-0175">Coiled coil</keyword>